<organism evidence="1 2">
    <name type="scientific">Sphaerotilus natans subsp. natans DSM 6575</name>
    <dbReference type="NCBI Taxonomy" id="1286631"/>
    <lineage>
        <taxon>Bacteria</taxon>
        <taxon>Pseudomonadati</taxon>
        <taxon>Pseudomonadota</taxon>
        <taxon>Betaproteobacteria</taxon>
        <taxon>Burkholderiales</taxon>
        <taxon>Sphaerotilaceae</taxon>
        <taxon>Sphaerotilus</taxon>
    </lineage>
</organism>
<protein>
    <submittedName>
        <fullName evidence="1">Uncharacterized protein</fullName>
    </submittedName>
</protein>
<keyword evidence="2" id="KW-1185">Reference proteome</keyword>
<proteinExistence type="predicted"/>
<sequence>MNPIAKKALREALRLLKRAEDALIGRDPDAEDISKAVHYTKALILSASDDPGDALSRSMLREADAFLGVIALAMRAPDQNLPALVGMSVIACRVFVRNALKVSHV</sequence>
<reference evidence="1 2" key="1">
    <citation type="journal article" date="2014" name="FEMS Microbiol. Ecol.">
        <title>Sphaerotilus natans encrusted with nanoball-shaped Fe(III) oxide minerals formed by nitrate-reducing mixotrophic Fe(II) oxidation.</title>
        <authorList>
            <person name="Park S."/>
            <person name="Kim D.H."/>
            <person name="Lee J.H."/>
            <person name="Hur H.G."/>
        </authorList>
    </citation>
    <scope>NUCLEOTIDE SEQUENCE [LARGE SCALE GENOMIC DNA]</scope>
    <source>
        <strain evidence="1 2">DSM 6575</strain>
    </source>
</reference>
<dbReference type="STRING" id="34103.SAMN05421778_1434"/>
<dbReference type="RefSeq" id="WP_037480148.1">
    <property type="nucleotide sequence ID" value="NZ_AZRA01000037.1"/>
</dbReference>
<evidence type="ECO:0000313" key="2">
    <source>
        <dbReference type="Proteomes" id="UP000026714"/>
    </source>
</evidence>
<accession>A0A059KN63</accession>
<dbReference type="AlphaFoldDB" id="A0A059KN63"/>
<dbReference type="EMBL" id="AZRA01000037">
    <property type="protein sequence ID" value="KDB52922.1"/>
    <property type="molecule type" value="Genomic_DNA"/>
</dbReference>
<gene>
    <name evidence="1" type="ORF">X805_14880</name>
</gene>
<name>A0A059KN63_9BURK</name>
<comment type="caution">
    <text evidence="1">The sequence shown here is derived from an EMBL/GenBank/DDBJ whole genome shotgun (WGS) entry which is preliminary data.</text>
</comment>
<evidence type="ECO:0000313" key="1">
    <source>
        <dbReference type="EMBL" id="KDB52922.1"/>
    </source>
</evidence>
<dbReference type="Proteomes" id="UP000026714">
    <property type="component" value="Unassembled WGS sequence"/>
</dbReference>